<feature type="chain" id="PRO_5043433856" evidence="2">
    <location>
        <begin position="39"/>
        <end position="411"/>
    </location>
</feature>
<dbReference type="Pfam" id="PF04311">
    <property type="entry name" value="DUF459"/>
    <property type="match status" value="1"/>
</dbReference>
<dbReference type="CDD" id="cd01829">
    <property type="entry name" value="SGNH_hydrolase_peri2"/>
    <property type="match status" value="1"/>
</dbReference>
<reference evidence="3 4" key="1">
    <citation type="submission" date="2016-05" db="EMBL/GenBank/DDBJ databases">
        <authorList>
            <person name="Ramsay J.P."/>
        </authorList>
    </citation>
    <scope>NUCLEOTIDE SEQUENCE [LARGE SCALE GENOMIC DNA]</scope>
    <source>
        <strain evidence="3 4">NZP2042</strain>
    </source>
</reference>
<evidence type="ECO:0000313" key="4">
    <source>
        <dbReference type="Proteomes" id="UP000093737"/>
    </source>
</evidence>
<sequence length="411" mass="43850">MVSAARIAILVRRTPILFLAIVLLAVGAAAAFHAPAMAQEQPQQNRGWSLRDLLFPRRSERVEPPLDIETAKPKPKPKKPRAPRPPAQPETPVVEKTPDARTVLVVGDFMASGLAEGLDTAFADNPGVRIVVRSNGSSGFVRDDFYNWPEQIKSLIETEKPAAVVVMLGSNDRQQMKVGDVREQPRSENWTKEYERRTDALGKAIATAKVPFLWVGMPAFRVPKMTSDMLAFNDIYHQAAESHGGEFVDVWDGFVDENGAFITTGPDMNGQPVRLRADDGINVSKAGKRKLAFYTEKPLMKILGLAAPGSMAPATAPAGAPVEAPAPASAPIVIDRTAPMLLSDPALDGGTELLGAAPPAKANPALPGERLVVEGKASEASPGRADDFSWPPKAEPPATAAAADTTTAITP</sequence>
<dbReference type="RefSeq" id="WP_056577513.1">
    <property type="nucleotide sequence ID" value="NZ_CP033334.1"/>
</dbReference>
<feature type="compositionally biased region" description="Low complexity" evidence="1">
    <location>
        <begin position="396"/>
        <end position="411"/>
    </location>
</feature>
<feature type="signal peptide" evidence="2">
    <location>
        <begin position="1"/>
        <end position="38"/>
    </location>
</feature>
<dbReference type="SUPFAM" id="SSF52266">
    <property type="entry name" value="SGNH hydrolase"/>
    <property type="match status" value="1"/>
</dbReference>
<gene>
    <name evidence="3" type="ORF">A8145_25230</name>
</gene>
<feature type="compositionally biased region" description="Basic residues" evidence="1">
    <location>
        <begin position="73"/>
        <end position="82"/>
    </location>
</feature>
<dbReference type="Gene3D" id="3.40.50.1110">
    <property type="entry name" value="SGNH hydrolase"/>
    <property type="match status" value="1"/>
</dbReference>
<dbReference type="Proteomes" id="UP000093737">
    <property type="component" value="Unassembled WGS sequence"/>
</dbReference>
<evidence type="ECO:0000256" key="1">
    <source>
        <dbReference type="SAM" id="MobiDB-lite"/>
    </source>
</evidence>
<dbReference type="GO" id="GO:0016788">
    <property type="term" value="F:hydrolase activity, acting on ester bonds"/>
    <property type="evidence" value="ECO:0007669"/>
    <property type="project" value="UniProtKB-ARBA"/>
</dbReference>
<evidence type="ECO:0000313" key="3">
    <source>
        <dbReference type="EMBL" id="OBQ59930.1"/>
    </source>
</evidence>
<accession>A0A6M7TX16</accession>
<feature type="region of interest" description="Disordered" evidence="1">
    <location>
        <begin position="64"/>
        <end position="97"/>
    </location>
</feature>
<organism evidence="3 4">
    <name type="scientific">Rhizobium loti</name>
    <name type="common">Mesorhizobium loti</name>
    <dbReference type="NCBI Taxonomy" id="381"/>
    <lineage>
        <taxon>Bacteria</taxon>
        <taxon>Pseudomonadati</taxon>
        <taxon>Pseudomonadota</taxon>
        <taxon>Alphaproteobacteria</taxon>
        <taxon>Hyphomicrobiales</taxon>
        <taxon>Phyllobacteriaceae</taxon>
        <taxon>Mesorhizobium</taxon>
    </lineage>
</organism>
<dbReference type="EMBL" id="LYTK01000022">
    <property type="protein sequence ID" value="OBQ59930.1"/>
    <property type="molecule type" value="Genomic_DNA"/>
</dbReference>
<protein>
    <submittedName>
        <fullName evidence="3">Uncharacterized protein</fullName>
    </submittedName>
</protein>
<evidence type="ECO:0000256" key="2">
    <source>
        <dbReference type="SAM" id="SignalP"/>
    </source>
</evidence>
<comment type="caution">
    <text evidence="3">The sequence shown here is derived from an EMBL/GenBank/DDBJ whole genome shotgun (WGS) entry which is preliminary data.</text>
</comment>
<keyword evidence="2" id="KW-0732">Signal</keyword>
<feature type="region of interest" description="Disordered" evidence="1">
    <location>
        <begin position="374"/>
        <end position="411"/>
    </location>
</feature>
<proteinExistence type="predicted"/>
<name>A0A6M7TX16_RHILI</name>
<dbReference type="InterPro" id="IPR036514">
    <property type="entry name" value="SGNH_hydro_sf"/>
</dbReference>
<dbReference type="InterPro" id="IPR007407">
    <property type="entry name" value="DUF459"/>
</dbReference>
<dbReference type="AlphaFoldDB" id="A0A6M7TX16"/>